<accession>A0AAV3ZNW3</accession>
<dbReference type="Proteomes" id="UP000735302">
    <property type="component" value="Unassembled WGS sequence"/>
</dbReference>
<protein>
    <submittedName>
        <fullName evidence="2">Transcription factor 19-like protein</fullName>
    </submittedName>
</protein>
<organism evidence="2 3">
    <name type="scientific">Plakobranchus ocellatus</name>
    <dbReference type="NCBI Taxonomy" id="259542"/>
    <lineage>
        <taxon>Eukaryota</taxon>
        <taxon>Metazoa</taxon>
        <taxon>Spiralia</taxon>
        <taxon>Lophotrochozoa</taxon>
        <taxon>Mollusca</taxon>
        <taxon>Gastropoda</taxon>
        <taxon>Heterobranchia</taxon>
        <taxon>Euthyneura</taxon>
        <taxon>Panpulmonata</taxon>
        <taxon>Sacoglossa</taxon>
        <taxon>Placobranchoidea</taxon>
        <taxon>Plakobranchidae</taxon>
        <taxon>Plakobranchus</taxon>
    </lineage>
</organism>
<proteinExistence type="predicted"/>
<feature type="domain" description="FHA" evidence="1">
    <location>
        <begin position="40"/>
        <end position="97"/>
    </location>
</feature>
<dbReference type="AlphaFoldDB" id="A0AAV3ZNW3"/>
<dbReference type="InterPro" id="IPR008984">
    <property type="entry name" value="SMAD_FHA_dom_sf"/>
</dbReference>
<gene>
    <name evidence="2" type="ORF">PoB_002726600</name>
</gene>
<dbReference type="Gene3D" id="2.60.200.20">
    <property type="match status" value="1"/>
</dbReference>
<sequence length="158" mass="17048">MIRIEALSSKDKAGSMKVLKEVGAYAVDISTPILKEEGSVSVGRGPKADFFLDSAVTLRLISRIHAFITGFKGKDSTPTFTILNNGLNGTYINDIKMGYLTDNKCVLQQGDKITFGHPGCASIEAGEYAPQDDSEFQFIVSKQVAWTPELSAPLSVEA</sequence>
<comment type="caution">
    <text evidence="2">The sequence shown here is derived from an EMBL/GenBank/DDBJ whole genome shotgun (WGS) entry which is preliminary data.</text>
</comment>
<evidence type="ECO:0000313" key="3">
    <source>
        <dbReference type="Proteomes" id="UP000735302"/>
    </source>
</evidence>
<dbReference type="Pfam" id="PF00498">
    <property type="entry name" value="FHA"/>
    <property type="match status" value="1"/>
</dbReference>
<reference evidence="2 3" key="1">
    <citation type="journal article" date="2021" name="Elife">
        <title>Chloroplast acquisition without the gene transfer in kleptoplastic sea slugs, Plakobranchus ocellatus.</title>
        <authorList>
            <person name="Maeda T."/>
            <person name="Takahashi S."/>
            <person name="Yoshida T."/>
            <person name="Shimamura S."/>
            <person name="Takaki Y."/>
            <person name="Nagai Y."/>
            <person name="Toyoda A."/>
            <person name="Suzuki Y."/>
            <person name="Arimoto A."/>
            <person name="Ishii H."/>
            <person name="Satoh N."/>
            <person name="Nishiyama T."/>
            <person name="Hasebe M."/>
            <person name="Maruyama T."/>
            <person name="Minagawa J."/>
            <person name="Obokata J."/>
            <person name="Shigenobu S."/>
        </authorList>
    </citation>
    <scope>NUCLEOTIDE SEQUENCE [LARGE SCALE GENOMIC DNA]</scope>
</reference>
<dbReference type="EMBL" id="BLXT01003145">
    <property type="protein sequence ID" value="GFO00761.1"/>
    <property type="molecule type" value="Genomic_DNA"/>
</dbReference>
<dbReference type="SMART" id="SM00240">
    <property type="entry name" value="FHA"/>
    <property type="match status" value="1"/>
</dbReference>
<evidence type="ECO:0000313" key="2">
    <source>
        <dbReference type="EMBL" id="GFO00761.1"/>
    </source>
</evidence>
<keyword evidence="3" id="KW-1185">Reference proteome</keyword>
<dbReference type="PROSITE" id="PS50006">
    <property type="entry name" value="FHA_DOMAIN"/>
    <property type="match status" value="1"/>
</dbReference>
<evidence type="ECO:0000259" key="1">
    <source>
        <dbReference type="PROSITE" id="PS50006"/>
    </source>
</evidence>
<dbReference type="InterPro" id="IPR000253">
    <property type="entry name" value="FHA_dom"/>
</dbReference>
<dbReference type="SUPFAM" id="SSF49879">
    <property type="entry name" value="SMAD/FHA domain"/>
    <property type="match status" value="1"/>
</dbReference>
<name>A0AAV3ZNW3_9GAST</name>